<accession>A0A5R9J3X2</accession>
<dbReference type="GO" id="GO:0032259">
    <property type="term" value="P:methylation"/>
    <property type="evidence" value="ECO:0007669"/>
    <property type="project" value="UniProtKB-KW"/>
</dbReference>
<comment type="caution">
    <text evidence="1">The sequence shown here is derived from an EMBL/GenBank/DDBJ whole genome shotgun (WGS) entry which is preliminary data.</text>
</comment>
<organism evidence="1 2">
    <name type="scientific">Lichenicoccus roseus</name>
    <dbReference type="NCBI Taxonomy" id="2683649"/>
    <lineage>
        <taxon>Bacteria</taxon>
        <taxon>Pseudomonadati</taxon>
        <taxon>Pseudomonadota</taxon>
        <taxon>Alphaproteobacteria</taxon>
        <taxon>Acetobacterales</taxon>
        <taxon>Acetobacteraceae</taxon>
        <taxon>Lichenicoccus</taxon>
    </lineage>
</organism>
<gene>
    <name evidence="1" type="ORF">FE263_09550</name>
</gene>
<keyword evidence="1" id="KW-0489">Methyltransferase</keyword>
<keyword evidence="2" id="KW-1185">Reference proteome</keyword>
<keyword evidence="1" id="KW-0808">Transferase</keyword>
<dbReference type="GO" id="GO:0008168">
    <property type="term" value="F:methyltransferase activity"/>
    <property type="evidence" value="ECO:0007669"/>
    <property type="project" value="UniProtKB-KW"/>
</dbReference>
<dbReference type="EMBL" id="VCDI01000003">
    <property type="protein sequence ID" value="TLU72324.1"/>
    <property type="molecule type" value="Genomic_DNA"/>
</dbReference>
<reference evidence="1 2" key="1">
    <citation type="submission" date="2019-05" db="EMBL/GenBank/DDBJ databases">
        <authorList>
            <person name="Pankratov T."/>
            <person name="Grouzdev D."/>
        </authorList>
    </citation>
    <scope>NUCLEOTIDE SEQUENCE [LARGE SCALE GENOMIC DNA]</scope>
    <source>
        <strain evidence="1 2">KEBCLARHB70R</strain>
    </source>
</reference>
<evidence type="ECO:0000313" key="2">
    <source>
        <dbReference type="Proteomes" id="UP000305654"/>
    </source>
</evidence>
<evidence type="ECO:0000313" key="1">
    <source>
        <dbReference type="EMBL" id="TLU72324.1"/>
    </source>
</evidence>
<dbReference type="Proteomes" id="UP000305654">
    <property type="component" value="Unassembled WGS sequence"/>
</dbReference>
<name>A0A5R9J3X2_9PROT</name>
<proteinExistence type="predicted"/>
<sequence>MLSISPTTYLVPAMKVSPLTLSHQLLMLAEQADQAGLDRSARSLLKLAHTVCGDRPRRGLALDLD</sequence>
<dbReference type="AlphaFoldDB" id="A0A5R9J3X2"/>
<dbReference type="RefSeq" id="WP_138325786.1">
    <property type="nucleotide sequence ID" value="NZ_VCDI01000003.1"/>
</dbReference>
<protein>
    <submittedName>
        <fullName evidence="1">23S rRNA (Pseudouridine(1915)-N(3))-methyltransferase RlmH</fullName>
    </submittedName>
</protein>